<dbReference type="Gene3D" id="3.50.50.60">
    <property type="entry name" value="FAD/NAD(P)-binding domain"/>
    <property type="match status" value="1"/>
</dbReference>
<gene>
    <name evidence="9" type="ORF">SB593_00215</name>
</gene>
<comment type="cofactor">
    <cofactor evidence="1">
        <name>FAD</name>
        <dbReference type="ChEBI" id="CHEBI:57692"/>
    </cofactor>
</comment>
<keyword evidence="4 6" id="KW-0274">FAD</keyword>
<evidence type="ECO:0000256" key="3">
    <source>
        <dbReference type="ARBA" id="ARBA00022630"/>
    </source>
</evidence>
<keyword evidence="5" id="KW-0520">NAD</keyword>
<dbReference type="PIRSF" id="PIRSF000137">
    <property type="entry name" value="Alcohol_oxidase"/>
    <property type="match status" value="1"/>
</dbReference>
<dbReference type="Pfam" id="PF00732">
    <property type="entry name" value="GMC_oxred_N"/>
    <property type="match status" value="1"/>
</dbReference>
<dbReference type="InterPro" id="IPR012132">
    <property type="entry name" value="GMC_OxRdtase"/>
</dbReference>
<dbReference type="SUPFAM" id="SSF54373">
    <property type="entry name" value="FAD-linked reductases, C-terminal domain"/>
    <property type="match status" value="1"/>
</dbReference>
<sequence length="537" mass="58052">MKYDYIVIGGGSAGSAVTGRLIEAGANVLLLEAGPRDRNPLVHIPAGFTRLLSTDLLYHYETEPQTGLDARPRIVPQGRVLGGGSSVNALIYIRGQREDYDEWDRLGNSGWSYDEVLPYFKRAEDNERLNDRYHGVGGPLGVSDLTQRCELSTAFVRAAQQAGIPFTHDFNGATQNGVGFNQITTRNKRRCSAAVAYLRKAEASGRLTIRTDVRVDRILIDAGRAVGVEYVSNGEVVQEKGCKEVIVSAGAVQSPRLLLLSGIGAAAELARHGIETVYDLPGVGANLQDHIEFPAVSYCTGNYGYYGQDSFANTLKNGLQYLLFKSGPVTSNVTEACAFVNVDAPQERPNIQMHFVPIVFLDLDQDHVKSAGATINPCVLRPQSRGEIRLRSADPAAALWIDPKYFQHAEDRRVAVAGLKKAREILAQPALRAYTGEEALPGAGVATDAGLMDYIRKRAKTVYHPVGTCRMGVDERAVVDPELRVRGIDGLRVIDASIMPNLVSGNTNAASIMIGEKGADYVLGKSLLNSAALDAVV</sequence>
<evidence type="ECO:0000256" key="1">
    <source>
        <dbReference type="ARBA" id="ARBA00001974"/>
    </source>
</evidence>
<dbReference type="Pfam" id="PF05199">
    <property type="entry name" value="GMC_oxred_C"/>
    <property type="match status" value="1"/>
</dbReference>
<proteinExistence type="inferred from homology"/>
<keyword evidence="3 6" id="KW-0285">Flavoprotein</keyword>
<feature type="domain" description="Glucose-methanol-choline oxidoreductase N-terminal" evidence="8">
    <location>
        <begin position="250"/>
        <end position="264"/>
    </location>
</feature>
<dbReference type="SUPFAM" id="SSF51905">
    <property type="entry name" value="FAD/NAD(P)-binding domain"/>
    <property type="match status" value="1"/>
</dbReference>
<feature type="domain" description="Glucose-methanol-choline oxidoreductase N-terminal" evidence="7">
    <location>
        <begin position="78"/>
        <end position="101"/>
    </location>
</feature>
<dbReference type="InterPro" id="IPR000172">
    <property type="entry name" value="GMC_OxRdtase_N"/>
</dbReference>
<dbReference type="Gene3D" id="3.30.560.10">
    <property type="entry name" value="Glucose Oxidase, domain 3"/>
    <property type="match status" value="1"/>
</dbReference>
<evidence type="ECO:0000313" key="9">
    <source>
        <dbReference type="EMBL" id="MEB2577382.1"/>
    </source>
</evidence>
<dbReference type="InterPro" id="IPR007867">
    <property type="entry name" value="GMC_OxRtase_C"/>
</dbReference>
<dbReference type="PROSITE" id="PS00623">
    <property type="entry name" value="GMC_OXRED_1"/>
    <property type="match status" value="1"/>
</dbReference>
<evidence type="ECO:0000259" key="7">
    <source>
        <dbReference type="PROSITE" id="PS00623"/>
    </source>
</evidence>
<evidence type="ECO:0000259" key="8">
    <source>
        <dbReference type="PROSITE" id="PS00624"/>
    </source>
</evidence>
<keyword evidence="10" id="KW-1185">Reference proteome</keyword>
<reference evidence="9 10" key="1">
    <citation type="journal article" date="2023" name="Front. Microbiol.">
        <title>Genomic analyses of Burkholderia respiratory isolates indicates two evolutionarily distinct B. anthina clades.</title>
        <authorList>
            <person name="Pham A."/>
            <person name="Volmer J.G."/>
            <person name="Chambers D.C."/>
            <person name="Smith D.J."/>
            <person name="Reid D.W."/>
            <person name="Burr L."/>
            <person name="Wells T.J."/>
        </authorList>
    </citation>
    <scope>NUCLEOTIDE SEQUENCE [LARGE SCALE GENOMIC DNA]</scope>
    <source>
        <strain evidence="9 10">BCCIQ07A</strain>
    </source>
</reference>
<name>A0ABU5WE33_9BURK</name>
<protein>
    <submittedName>
        <fullName evidence="9">GMC family oxidoreductase N-terminal domain-containing protein</fullName>
    </submittedName>
</protein>
<organism evidence="9 10">
    <name type="scientific">Burkholderia anthinoferrum</name>
    <dbReference type="NCBI Taxonomy" id="3090833"/>
    <lineage>
        <taxon>Bacteria</taxon>
        <taxon>Pseudomonadati</taxon>
        <taxon>Pseudomonadota</taxon>
        <taxon>Betaproteobacteria</taxon>
        <taxon>Burkholderiales</taxon>
        <taxon>Burkholderiaceae</taxon>
        <taxon>Burkholderia</taxon>
    </lineage>
</organism>
<dbReference type="Proteomes" id="UP001304467">
    <property type="component" value="Unassembled WGS sequence"/>
</dbReference>
<dbReference type="PROSITE" id="PS00624">
    <property type="entry name" value="GMC_OXRED_2"/>
    <property type="match status" value="1"/>
</dbReference>
<evidence type="ECO:0000256" key="5">
    <source>
        <dbReference type="ARBA" id="ARBA00023027"/>
    </source>
</evidence>
<dbReference type="PANTHER" id="PTHR11552:SF147">
    <property type="entry name" value="CHOLINE DEHYDROGENASE, MITOCHONDRIAL"/>
    <property type="match status" value="1"/>
</dbReference>
<evidence type="ECO:0000313" key="10">
    <source>
        <dbReference type="Proteomes" id="UP001304467"/>
    </source>
</evidence>
<accession>A0ABU5WE33</accession>
<comment type="caution">
    <text evidence="9">The sequence shown here is derived from an EMBL/GenBank/DDBJ whole genome shotgun (WGS) entry which is preliminary data.</text>
</comment>
<dbReference type="InterPro" id="IPR036188">
    <property type="entry name" value="FAD/NAD-bd_sf"/>
</dbReference>
<evidence type="ECO:0000256" key="2">
    <source>
        <dbReference type="ARBA" id="ARBA00010790"/>
    </source>
</evidence>
<dbReference type="EMBL" id="JAWRLE010000001">
    <property type="protein sequence ID" value="MEB2577382.1"/>
    <property type="molecule type" value="Genomic_DNA"/>
</dbReference>
<evidence type="ECO:0000256" key="6">
    <source>
        <dbReference type="RuleBase" id="RU003968"/>
    </source>
</evidence>
<evidence type="ECO:0000256" key="4">
    <source>
        <dbReference type="ARBA" id="ARBA00022827"/>
    </source>
</evidence>
<comment type="similarity">
    <text evidence="2 6">Belongs to the GMC oxidoreductase family.</text>
</comment>
<dbReference type="PANTHER" id="PTHR11552">
    <property type="entry name" value="GLUCOSE-METHANOL-CHOLINE GMC OXIDOREDUCTASE"/>
    <property type="match status" value="1"/>
</dbReference>
<dbReference type="RefSeq" id="WP_059579010.1">
    <property type="nucleotide sequence ID" value="NZ_JAWRKY010000002.1"/>
</dbReference>